<dbReference type="AlphaFoldDB" id="N9WAI2"/>
<dbReference type="InterPro" id="IPR023365">
    <property type="entry name" value="Sortase_dom-sf"/>
</dbReference>
<dbReference type="InterPro" id="IPR005754">
    <property type="entry name" value="Sortase"/>
</dbReference>
<keyword evidence="3" id="KW-0472">Membrane</keyword>
<name>N9WAI2_9CLOT</name>
<keyword evidence="1" id="KW-0378">Hydrolase</keyword>
<dbReference type="eggNOG" id="COG4509">
    <property type="taxonomic scope" value="Bacteria"/>
</dbReference>
<feature type="active site" description="Proton donor/acceptor" evidence="2">
    <location>
        <position position="151"/>
    </location>
</feature>
<evidence type="ECO:0000256" key="1">
    <source>
        <dbReference type="ARBA" id="ARBA00022801"/>
    </source>
</evidence>
<dbReference type="RefSeq" id="WP_002599607.1">
    <property type="nucleotide sequence ID" value="NZ_KB850958.1"/>
</dbReference>
<comment type="caution">
    <text evidence="4">The sequence shown here is derived from an EMBL/GenBank/DDBJ whole genome shotgun (WGS) entry which is preliminary data.</text>
</comment>
<dbReference type="EMBL" id="AGYT01000019">
    <property type="protein sequence ID" value="ENZ00031.1"/>
    <property type="molecule type" value="Genomic_DNA"/>
</dbReference>
<evidence type="ECO:0000256" key="2">
    <source>
        <dbReference type="PIRSR" id="PIRSR605754-1"/>
    </source>
</evidence>
<dbReference type="Proteomes" id="UP000013097">
    <property type="component" value="Unassembled WGS sequence"/>
</dbReference>
<dbReference type="Gene3D" id="2.40.260.10">
    <property type="entry name" value="Sortase"/>
    <property type="match status" value="1"/>
</dbReference>
<dbReference type="PATRIC" id="fig|999411.4.peg.3084"/>
<dbReference type="Pfam" id="PF04203">
    <property type="entry name" value="Sortase"/>
    <property type="match status" value="1"/>
</dbReference>
<dbReference type="NCBIfam" id="TIGR03064">
    <property type="entry name" value="sortase_srtB"/>
    <property type="match status" value="1"/>
</dbReference>
<keyword evidence="3" id="KW-0812">Transmembrane</keyword>
<dbReference type="InterPro" id="IPR009835">
    <property type="entry name" value="SrtB"/>
</dbReference>
<accession>N9WAI2</accession>
<keyword evidence="5" id="KW-1185">Reference proteome</keyword>
<keyword evidence="3" id="KW-1133">Transmembrane helix</keyword>
<organism evidence="4 5">
    <name type="scientific">Clostridium thermobutyricum</name>
    <dbReference type="NCBI Taxonomy" id="29372"/>
    <lineage>
        <taxon>Bacteria</taxon>
        <taxon>Bacillati</taxon>
        <taxon>Bacillota</taxon>
        <taxon>Clostridia</taxon>
        <taxon>Eubacteriales</taxon>
        <taxon>Clostridiaceae</taxon>
        <taxon>Clostridium</taxon>
    </lineage>
</organism>
<evidence type="ECO:0000256" key="3">
    <source>
        <dbReference type="SAM" id="Phobius"/>
    </source>
</evidence>
<sequence>MKYDKGINKIKHIISCILVIIIIFCLYKIIYKQYEYHIANEQTQKIQHVMNLNSENIKEPSFFNKLEISKIIINANKLKDINSDYQGWLIVNGTNVNYPVVQTNNDNYYLHNSFYKEKSIEGNPFIYDKTNVNECLNLSSTDSNNMIIFGHNMRNGTMFESISNFKDTKFFDDHKYIEFIRNGKVYVYEIFGDAVVHANYPYIVSTFNSDDSFYGYIAGIKQQAYFWRDIPVKYGDNILTLSTCSYEFNNARFIVLAKLIKVIGE</sequence>
<feature type="transmembrane region" description="Helical" evidence="3">
    <location>
        <begin position="12"/>
        <end position="31"/>
    </location>
</feature>
<dbReference type="CDD" id="cd05826">
    <property type="entry name" value="Sortase_B"/>
    <property type="match status" value="1"/>
</dbReference>
<feature type="active site" description="Acyl-thioester intermediate" evidence="2">
    <location>
        <position position="244"/>
    </location>
</feature>
<evidence type="ECO:0000313" key="4">
    <source>
        <dbReference type="EMBL" id="ENZ00031.1"/>
    </source>
</evidence>
<dbReference type="GO" id="GO:0016787">
    <property type="term" value="F:hydrolase activity"/>
    <property type="evidence" value="ECO:0007669"/>
    <property type="project" value="UniProtKB-KW"/>
</dbReference>
<dbReference type="HOGENOM" id="CLU_034078_3_1_9"/>
<protein>
    <submittedName>
        <fullName evidence="4">SrtB family sortase</fullName>
    </submittedName>
</protein>
<reference evidence="4 5" key="1">
    <citation type="submission" date="2013-01" db="EMBL/GenBank/DDBJ databases">
        <title>The Genome Sequence of Clostridium colicanis 209318.</title>
        <authorList>
            <consortium name="The Broad Institute Genome Sequencing Platform"/>
            <person name="Earl A."/>
            <person name="Ward D."/>
            <person name="Feldgarden M."/>
            <person name="Gevers D."/>
            <person name="Courvalin P."/>
            <person name="Lambert T."/>
            <person name="Walker B."/>
            <person name="Young S.K."/>
            <person name="Zeng Q."/>
            <person name="Gargeya S."/>
            <person name="Fitzgerald M."/>
            <person name="Haas B."/>
            <person name="Abouelleil A."/>
            <person name="Alvarado L."/>
            <person name="Arachchi H.M."/>
            <person name="Berlin A.M."/>
            <person name="Chapman S.B."/>
            <person name="Dewar J."/>
            <person name="Goldberg J."/>
            <person name="Griggs A."/>
            <person name="Gujja S."/>
            <person name="Hansen M."/>
            <person name="Howarth C."/>
            <person name="Imamovic A."/>
            <person name="Larimer J."/>
            <person name="McCowan C."/>
            <person name="Murphy C."/>
            <person name="Neiman D."/>
            <person name="Pearson M."/>
            <person name="Priest M."/>
            <person name="Roberts A."/>
            <person name="Saif S."/>
            <person name="Shea T."/>
            <person name="Sisk P."/>
            <person name="Sykes S."/>
            <person name="Wortman J."/>
            <person name="Nusbaum C."/>
            <person name="Birren B."/>
        </authorList>
    </citation>
    <scope>NUCLEOTIDE SEQUENCE [LARGE SCALE GENOMIC DNA]</scope>
    <source>
        <strain evidence="4 5">209318</strain>
    </source>
</reference>
<dbReference type="SUPFAM" id="SSF63817">
    <property type="entry name" value="Sortase"/>
    <property type="match status" value="1"/>
</dbReference>
<gene>
    <name evidence="4" type="ORF">HMPREF1092_03167</name>
</gene>
<evidence type="ECO:0000313" key="5">
    <source>
        <dbReference type="Proteomes" id="UP000013097"/>
    </source>
</evidence>
<proteinExistence type="predicted"/>